<dbReference type="Proteomes" id="UP001164539">
    <property type="component" value="Chromosome 4"/>
</dbReference>
<sequence>METAAAATGLKNYFKMLPDDCVSTVFSLTSPLDACRSSLISSSFRSAMDSDFIWEKFLPSDWLEIVAGSIISSIKFSSKKELFFRLCNAVLIFDGKMSFKLQKSSGKKSYFLSARALSITWSSNPVYWSWISISESRFSEVAVLRTTDWLEIEGKIKTEMLSPNTTYGAYMVLKISGRAYGLDSETAEVSVEVGDQISSIGKAYLGQRESSSKQKSSSSMTKIMVTSKGEDDERIPCEREDGWVEIELGEFFNGENCKDEVVKMSLKEVKGYQLKGGIIVEGIEVRPKLIK</sequence>
<accession>A0ACC1Y8J1</accession>
<evidence type="ECO:0000313" key="1">
    <source>
        <dbReference type="EMBL" id="KAJ4719389.1"/>
    </source>
</evidence>
<gene>
    <name evidence="1" type="ORF">OWV82_007375</name>
</gene>
<keyword evidence="2" id="KW-1185">Reference proteome</keyword>
<organism evidence="1 2">
    <name type="scientific">Melia azedarach</name>
    <name type="common">Chinaberry tree</name>
    <dbReference type="NCBI Taxonomy" id="155640"/>
    <lineage>
        <taxon>Eukaryota</taxon>
        <taxon>Viridiplantae</taxon>
        <taxon>Streptophyta</taxon>
        <taxon>Embryophyta</taxon>
        <taxon>Tracheophyta</taxon>
        <taxon>Spermatophyta</taxon>
        <taxon>Magnoliopsida</taxon>
        <taxon>eudicotyledons</taxon>
        <taxon>Gunneridae</taxon>
        <taxon>Pentapetalae</taxon>
        <taxon>rosids</taxon>
        <taxon>malvids</taxon>
        <taxon>Sapindales</taxon>
        <taxon>Meliaceae</taxon>
        <taxon>Melia</taxon>
    </lineage>
</organism>
<name>A0ACC1Y8J1_MELAZ</name>
<reference evidence="1 2" key="1">
    <citation type="journal article" date="2023" name="Science">
        <title>Complex scaffold remodeling in plant triterpene biosynthesis.</title>
        <authorList>
            <person name="De La Pena R."/>
            <person name="Hodgson H."/>
            <person name="Liu J.C."/>
            <person name="Stephenson M.J."/>
            <person name="Martin A.C."/>
            <person name="Owen C."/>
            <person name="Harkess A."/>
            <person name="Leebens-Mack J."/>
            <person name="Jimenez L.E."/>
            <person name="Osbourn A."/>
            <person name="Sattely E.S."/>
        </authorList>
    </citation>
    <scope>NUCLEOTIDE SEQUENCE [LARGE SCALE GENOMIC DNA]</scope>
    <source>
        <strain evidence="2">cv. JPN11</strain>
        <tissue evidence="1">Leaf</tissue>
    </source>
</reference>
<dbReference type="EMBL" id="CM051397">
    <property type="protein sequence ID" value="KAJ4719389.1"/>
    <property type="molecule type" value="Genomic_DNA"/>
</dbReference>
<evidence type="ECO:0000313" key="2">
    <source>
        <dbReference type="Proteomes" id="UP001164539"/>
    </source>
</evidence>
<comment type="caution">
    <text evidence="1">The sequence shown here is derived from an EMBL/GenBank/DDBJ whole genome shotgun (WGS) entry which is preliminary data.</text>
</comment>
<protein>
    <submittedName>
        <fullName evidence="1">F-box protein like</fullName>
    </submittedName>
</protein>
<proteinExistence type="predicted"/>